<dbReference type="EMBL" id="ASPP01025866">
    <property type="protein sequence ID" value="ETO07680.1"/>
    <property type="molecule type" value="Genomic_DNA"/>
</dbReference>
<keyword evidence="1" id="KW-0472">Membrane</keyword>
<dbReference type="AlphaFoldDB" id="X6M3S7"/>
<organism evidence="2 3">
    <name type="scientific">Reticulomyxa filosa</name>
    <dbReference type="NCBI Taxonomy" id="46433"/>
    <lineage>
        <taxon>Eukaryota</taxon>
        <taxon>Sar</taxon>
        <taxon>Rhizaria</taxon>
        <taxon>Retaria</taxon>
        <taxon>Foraminifera</taxon>
        <taxon>Monothalamids</taxon>
        <taxon>Reticulomyxidae</taxon>
        <taxon>Reticulomyxa</taxon>
    </lineage>
</organism>
<reference evidence="2 3" key="1">
    <citation type="journal article" date="2013" name="Curr. Biol.">
        <title>The Genome of the Foraminiferan Reticulomyxa filosa.</title>
        <authorList>
            <person name="Glockner G."/>
            <person name="Hulsmann N."/>
            <person name="Schleicher M."/>
            <person name="Noegel A.A."/>
            <person name="Eichinger L."/>
            <person name="Gallinger C."/>
            <person name="Pawlowski J."/>
            <person name="Sierra R."/>
            <person name="Euteneuer U."/>
            <person name="Pillet L."/>
            <person name="Moustafa A."/>
            <person name="Platzer M."/>
            <person name="Groth M."/>
            <person name="Szafranski K."/>
            <person name="Schliwa M."/>
        </authorList>
    </citation>
    <scope>NUCLEOTIDE SEQUENCE [LARGE SCALE GENOMIC DNA]</scope>
</reference>
<feature type="transmembrane region" description="Helical" evidence="1">
    <location>
        <begin position="287"/>
        <end position="307"/>
    </location>
</feature>
<evidence type="ECO:0000256" key="1">
    <source>
        <dbReference type="SAM" id="Phobius"/>
    </source>
</evidence>
<protein>
    <submittedName>
        <fullName evidence="2">Uncharacterized protein</fullName>
    </submittedName>
</protein>
<keyword evidence="1" id="KW-1133">Transmembrane helix</keyword>
<evidence type="ECO:0000313" key="3">
    <source>
        <dbReference type="Proteomes" id="UP000023152"/>
    </source>
</evidence>
<gene>
    <name evidence="2" type="ORF">RFI_29710</name>
</gene>
<name>X6M3S7_RETFI</name>
<dbReference type="Proteomes" id="UP000023152">
    <property type="component" value="Unassembled WGS sequence"/>
</dbReference>
<accession>X6M3S7</accession>
<keyword evidence="1" id="KW-0812">Transmembrane</keyword>
<evidence type="ECO:0000313" key="2">
    <source>
        <dbReference type="EMBL" id="ETO07680.1"/>
    </source>
</evidence>
<proteinExistence type="predicted"/>
<sequence>MLEFFRTPPLLLKKTITSFMVTIFQLCRKNIKAVQIFLFIIAAKKKLYSSRMKSKLPKELLLSNLVKKNAPDPLRICFSDLHPTVEVLAGDIGRQKMNMIGLVVFGSLTTLNHVSLLPALVPLIPLGSVVYHAQIQHLYHQCKLLIEENRITSEENELSYEKDIIPNYSHFRFELYSKDLLFSKQTRYLQGKEITKNTNTSVELSWSERLLSYSIPSLRFQNQSGLGVILKYRFTHQILSQYIEKVLSKRRLRLYVPITATFCLWQCICFGAKIWQVEMDHEITSTQVINFFCPCVFFGSFLLLNWLHSREVVRFNQKLLKLGSVNKLINDNNHNNNNNNNKSNPTKKLLKEHWLIYDWGYIDIFGNLVCTTKKPWLRKPIVLTRKNAIKYDLHQ</sequence>
<feature type="transmembrane region" description="Helical" evidence="1">
    <location>
        <begin position="254"/>
        <end position="275"/>
    </location>
</feature>
<comment type="caution">
    <text evidence="2">The sequence shown here is derived from an EMBL/GenBank/DDBJ whole genome shotgun (WGS) entry which is preliminary data.</text>
</comment>
<keyword evidence="3" id="KW-1185">Reference proteome</keyword>